<dbReference type="GO" id="GO:0005694">
    <property type="term" value="C:chromosome"/>
    <property type="evidence" value="ECO:0007669"/>
    <property type="project" value="TreeGrafter"/>
</dbReference>
<sequence length="2252" mass="247780">MPVYEVFYCELCKADVPLDGTTEKKHRRIFHQAQVSAKFPDDVQALLFNRNEAGVFSCTRCAFIHPNAQTFGDHVRRPGRCPARLSDNGAIADTDALRSAHFSMTEHAVEVSATPPSPFTPGQTVGDTRSPSTTSTSTNEAVSTDPPEGLSIPPCTPPPGEPPIPHSQPPLKTSLGVVLGADTITEDAEHDLARFNLVINTAFRLVICLSCGKAVSPHRLGRHLVEHWTGINVPKNLGAELQLKYDLIEPADWIHPTSLTSPIYGLSVSPQELHFCGHCYHGFATEALRVNHQYRPQCGLAPGAAKTSFRALGQSVGFNARGFFPVDSSLLVPRVTPEPSRIFTALPRPDYAQLPISKPHNANDLDLLFKNEEFYSLVEHLTPAQLNETISIPTKTPAQRLLRQRMDSACKAYCVRIHHTVKQSSSALLKLMAQLTADSSREELRPLELKSVDEYALALSRLLTTMLRCANNDPLPLEFPLSANQRVALAALGNVLTQDAPPAESASDGAVHQAAFVMFAHHKAHGGLDHWVLPVNRYLVASCMGKTTWLRANDITRTCAKLQWINRGVMLREMHIQMPAQKLSSEEAYGLVRRYVTANSDTPCAFIYDIHHTVKKIRDEYNDADVQMENEANTQLIFNGNRIHLHQFRHLLQKLDAQYRRILEEDVFFRKGIPTSCFPPFEIETLTDRPQNFAPGFCFLDIPTNGFEAWGELYPQWLMSHDDLADRFTYVVGECLHWKLGPCHKLLGTLERLRMILAVRTLVSCGPSVRATEFASQSLRNVAGGTIRNVILLYHALCLIAVLEKNSMQFSRKHCIPHCPVKSVAKDLIWNLTIFRPLERRLISTFKGHADAERYYTSLWPGVQRDFTGEEISSSLGDWTETGLGCRLQILDYRKVVSAFCRHIIDPFLSKSIGDSFFDELQNHSTQMGYMRYGVDTSTLAASDPRKIVGCIKACRAWGAATGLDGGDPIHLALPSNLDTQRVLLPNVAGAGTGECTSSLTVAAIKQAVLESLHSTPLISKAELEEPLTDIISSLAALWFPKPPTAPIANSLSPISSVIPHPSLLTALRDFRRDQHATWTCAAQAELLECMRMKKRHILAILSCNSGKTTTILLQSKIFDVGCSTVFILPVSGLHQDLHRRADEVGLTVGKWNPSHASFNGDFDVLYVAVEQITDELMKLESSFVSHNYSNGLHSFLRGLIAMRKLASFVIDEAHMALTDAGYREPIRRVIRFARELKVQITLLSGSIGPQHVSPILDAFGLSDVHVIRMPSWRPNLEYIVSLHPPCINAAGHRVDSFVQAALKYIQWRLRLVGGYSYRIIVYCRSTHTARQCAEKLGVQPYYAAIDAETRHSILKDWLEGRTQVIVSTSILGAGIDTIVREVVQLDIPHTMIDAHQQANRAGRDKQPARVIVFASSERQAPDSDERQILLGSQYLLPWLYLPLCRRLLPAVFLDGVGVTCGAIPGAQFCDVCSTQSIELAPRQTQIMPAALTTEDIANLFPIQVSSATRQSALARCDEVHKLLYRDLEGESGVLRPVARLPTRLGHAANSRSPSEGLNPTLNVPARHIPPEAQRNSLASLSTPHHLVGQTPAGLTRLAGPQGPRLPKGAAFAILVQQKVLERRVKELTASLRDIDTALSRLRTNVACVACFVRQLAEWNMHSLDNCELQVATAGDEMFQRWKREGFRLTQGWSDELVQGKLGDFQTHEWVETADVPCVNVGIIPAALFTFFSSAPGVPSLSVCPLIPLHVRASNNLTAISSWALEDIPDTPEIKFKNYLVVFQWLINYCASPDHSLLSPPCKKPRATHRTHHLLFFLPPTFLSSTMQTARGNDNTEGLEPLGQDTRGLVHDLALFTPSPPVHSMSLVSSPSAHPPVLTPTYAHGRVMAPDQQHGIPGTHIHHLPVPGDAGAAAAGLCGVLPVYVLTAHGLVPFSSFGGNFVFLPHHPAISPALAAATGAHPLDTNAPLTPTLRPVSNSVPRRPMSPILPASPISPASSSSSGSSFSPVSSVPVTFAPPPTAASQAHNANTDPFGGSLIAPLNTPLVSRTTHPRAIPATIFAGMPPPPADTASLRTQLLYKMERVNSILEFFQIESGHCVSCFITGNNAWDQHDFDNCPGDLCSVSDRDYRDWKHAGYPLPQKGWCFFCLRPAGAQGGYDMHRRSKACIGCPYPGHIKALLYIVASASIGIPDIARCPFLPASLSAVPASHRFQSFIDWALELVPGNHRLGLKNHLLIFEWAVTQRALEWDL</sequence>
<dbReference type="InterPro" id="IPR014001">
    <property type="entry name" value="Helicase_ATP-bd"/>
</dbReference>
<dbReference type="SMART" id="SM00487">
    <property type="entry name" value="DEXDc"/>
    <property type="match status" value="1"/>
</dbReference>
<dbReference type="Pfam" id="PF00271">
    <property type="entry name" value="Helicase_C"/>
    <property type="match status" value="1"/>
</dbReference>
<comment type="similarity">
    <text evidence="1">Belongs to the helicase family. RecQ subfamily.</text>
</comment>
<dbReference type="GO" id="GO:0003676">
    <property type="term" value="F:nucleic acid binding"/>
    <property type="evidence" value="ECO:0007669"/>
    <property type="project" value="InterPro"/>
</dbReference>
<dbReference type="InterPro" id="IPR011545">
    <property type="entry name" value="DEAD/DEAH_box_helicase_dom"/>
</dbReference>
<dbReference type="GO" id="GO:0000724">
    <property type="term" value="P:double-strand break repair via homologous recombination"/>
    <property type="evidence" value="ECO:0007669"/>
    <property type="project" value="TreeGrafter"/>
</dbReference>
<dbReference type="Gene3D" id="3.40.50.300">
    <property type="entry name" value="P-loop containing nucleotide triphosphate hydrolases"/>
    <property type="match status" value="2"/>
</dbReference>
<accession>A0AAD2H285</accession>
<evidence type="ECO:0000256" key="6">
    <source>
        <dbReference type="SAM" id="Coils"/>
    </source>
</evidence>
<dbReference type="SUPFAM" id="SSF52540">
    <property type="entry name" value="P-loop containing nucleoside triphosphate hydrolases"/>
    <property type="match status" value="1"/>
</dbReference>
<comment type="catalytic activity">
    <reaction evidence="4">
        <text>Couples ATP hydrolysis with the unwinding of duplex DNA by translocating in the 3'-5' direction.</text>
        <dbReference type="EC" id="5.6.2.4"/>
    </reaction>
</comment>
<evidence type="ECO:0000313" key="10">
    <source>
        <dbReference type="Proteomes" id="UP001295794"/>
    </source>
</evidence>
<evidence type="ECO:0000256" key="7">
    <source>
        <dbReference type="SAM" id="MobiDB-lite"/>
    </source>
</evidence>
<feature type="region of interest" description="Disordered" evidence="7">
    <location>
        <begin position="1964"/>
        <end position="2002"/>
    </location>
</feature>
<evidence type="ECO:0000256" key="5">
    <source>
        <dbReference type="ARBA" id="ARBA00034808"/>
    </source>
</evidence>
<dbReference type="Proteomes" id="UP001295794">
    <property type="component" value="Unassembled WGS sequence"/>
</dbReference>
<dbReference type="GO" id="GO:0043138">
    <property type="term" value="F:3'-5' DNA helicase activity"/>
    <property type="evidence" value="ECO:0007669"/>
    <property type="project" value="UniProtKB-EC"/>
</dbReference>
<gene>
    <name evidence="9" type="ORF">MYCIT1_LOCUS11136</name>
</gene>
<dbReference type="EC" id="5.6.2.4" evidence="5"/>
<organism evidence="9 10">
    <name type="scientific">Mycena citricolor</name>
    <dbReference type="NCBI Taxonomy" id="2018698"/>
    <lineage>
        <taxon>Eukaryota</taxon>
        <taxon>Fungi</taxon>
        <taxon>Dikarya</taxon>
        <taxon>Basidiomycota</taxon>
        <taxon>Agaricomycotina</taxon>
        <taxon>Agaricomycetes</taxon>
        <taxon>Agaricomycetidae</taxon>
        <taxon>Agaricales</taxon>
        <taxon>Marasmiineae</taxon>
        <taxon>Mycenaceae</taxon>
        <taxon>Mycena</taxon>
    </lineage>
</organism>
<keyword evidence="6" id="KW-0175">Coiled coil</keyword>
<keyword evidence="2" id="KW-0547">Nucleotide-binding</keyword>
<feature type="compositionally biased region" description="Low complexity" evidence="7">
    <location>
        <begin position="1986"/>
        <end position="2002"/>
    </location>
</feature>
<proteinExistence type="inferred from homology"/>
<dbReference type="GO" id="GO:0005524">
    <property type="term" value="F:ATP binding"/>
    <property type="evidence" value="ECO:0007669"/>
    <property type="project" value="UniProtKB-KW"/>
</dbReference>
<evidence type="ECO:0000256" key="2">
    <source>
        <dbReference type="ARBA" id="ARBA00022741"/>
    </source>
</evidence>
<feature type="compositionally biased region" description="Pro residues" evidence="7">
    <location>
        <begin position="154"/>
        <end position="168"/>
    </location>
</feature>
<dbReference type="PANTHER" id="PTHR13710:SF154">
    <property type="entry name" value="RECQ HELICASE, PUTATIVE (AFU_ORTHOLOGUE AFUA_6G14720)-RELATED"/>
    <property type="match status" value="1"/>
</dbReference>
<dbReference type="EMBL" id="CAVNYO010000138">
    <property type="protein sequence ID" value="CAK5268093.1"/>
    <property type="molecule type" value="Genomic_DNA"/>
</dbReference>
<keyword evidence="3" id="KW-0067">ATP-binding</keyword>
<keyword evidence="10" id="KW-1185">Reference proteome</keyword>
<comment type="caution">
    <text evidence="9">The sequence shown here is derived from an EMBL/GenBank/DDBJ whole genome shotgun (WGS) entry which is preliminary data.</text>
</comment>
<evidence type="ECO:0000256" key="4">
    <source>
        <dbReference type="ARBA" id="ARBA00034617"/>
    </source>
</evidence>
<feature type="coiled-coil region" evidence="6">
    <location>
        <begin position="614"/>
        <end position="665"/>
    </location>
</feature>
<feature type="domain" description="Helicase C-terminal" evidence="8">
    <location>
        <begin position="1305"/>
        <end position="1450"/>
    </location>
</feature>
<dbReference type="GO" id="GO:0005737">
    <property type="term" value="C:cytoplasm"/>
    <property type="evidence" value="ECO:0007669"/>
    <property type="project" value="TreeGrafter"/>
</dbReference>
<reference evidence="9" key="1">
    <citation type="submission" date="2023-11" db="EMBL/GenBank/DDBJ databases">
        <authorList>
            <person name="De Vega J J."/>
            <person name="De Vega J J."/>
        </authorList>
    </citation>
    <scope>NUCLEOTIDE SEQUENCE</scope>
</reference>
<name>A0AAD2H285_9AGAR</name>
<dbReference type="InterPro" id="IPR001650">
    <property type="entry name" value="Helicase_C-like"/>
</dbReference>
<feature type="region of interest" description="Disordered" evidence="7">
    <location>
        <begin position="107"/>
        <end position="170"/>
    </location>
</feature>
<dbReference type="PANTHER" id="PTHR13710">
    <property type="entry name" value="DNA HELICASE RECQ FAMILY MEMBER"/>
    <property type="match status" value="1"/>
</dbReference>
<evidence type="ECO:0000313" key="9">
    <source>
        <dbReference type="EMBL" id="CAK5268093.1"/>
    </source>
</evidence>
<feature type="compositionally biased region" description="Low complexity" evidence="7">
    <location>
        <begin position="128"/>
        <end position="138"/>
    </location>
</feature>
<dbReference type="InterPro" id="IPR027417">
    <property type="entry name" value="P-loop_NTPase"/>
</dbReference>
<dbReference type="GO" id="GO:0009378">
    <property type="term" value="F:four-way junction helicase activity"/>
    <property type="evidence" value="ECO:0007669"/>
    <property type="project" value="TreeGrafter"/>
</dbReference>
<dbReference type="Pfam" id="PF00270">
    <property type="entry name" value="DEAD"/>
    <property type="match status" value="1"/>
</dbReference>
<evidence type="ECO:0000256" key="1">
    <source>
        <dbReference type="ARBA" id="ARBA00005446"/>
    </source>
</evidence>
<dbReference type="PROSITE" id="PS51194">
    <property type="entry name" value="HELICASE_CTER"/>
    <property type="match status" value="1"/>
</dbReference>
<protein>
    <recommendedName>
        <fullName evidence="5">DNA 3'-5' helicase</fullName>
        <ecNumber evidence="5">5.6.2.4</ecNumber>
    </recommendedName>
</protein>
<evidence type="ECO:0000256" key="3">
    <source>
        <dbReference type="ARBA" id="ARBA00022840"/>
    </source>
</evidence>
<dbReference type="SMART" id="SM00490">
    <property type="entry name" value="HELICc"/>
    <property type="match status" value="1"/>
</dbReference>
<evidence type="ECO:0000259" key="8">
    <source>
        <dbReference type="PROSITE" id="PS51194"/>
    </source>
</evidence>